<dbReference type="Proteomes" id="UP000318521">
    <property type="component" value="Unassembled WGS sequence"/>
</dbReference>
<dbReference type="PANTHER" id="PTHR33121:SF79">
    <property type="entry name" value="CYCLIC DI-GMP PHOSPHODIESTERASE PDED-RELATED"/>
    <property type="match status" value="1"/>
</dbReference>
<keyword evidence="4" id="KW-1185">Reference proteome</keyword>
<dbReference type="InterPro" id="IPR000160">
    <property type="entry name" value="GGDEF_dom"/>
</dbReference>
<feature type="domain" description="GGDEF" evidence="2">
    <location>
        <begin position="155"/>
        <end position="285"/>
    </location>
</feature>
<dbReference type="InterPro" id="IPR001633">
    <property type="entry name" value="EAL_dom"/>
</dbReference>
<dbReference type="Pfam" id="PF00563">
    <property type="entry name" value="EAL"/>
    <property type="match status" value="1"/>
</dbReference>
<evidence type="ECO:0000313" key="4">
    <source>
        <dbReference type="Proteomes" id="UP000318521"/>
    </source>
</evidence>
<evidence type="ECO:0000259" key="2">
    <source>
        <dbReference type="PROSITE" id="PS50887"/>
    </source>
</evidence>
<accession>A0A554A0I3</accession>
<protein>
    <submittedName>
        <fullName evidence="3">Bifunctional diguanylate cyclase/phosphodiesterase</fullName>
    </submittedName>
</protein>
<dbReference type="PROSITE" id="PS50887">
    <property type="entry name" value="GGDEF"/>
    <property type="match status" value="1"/>
</dbReference>
<dbReference type="NCBIfam" id="TIGR00254">
    <property type="entry name" value="GGDEF"/>
    <property type="match status" value="1"/>
</dbReference>
<organism evidence="3 4">
    <name type="scientific">Alkalicoccobacillus porphyridii</name>
    <dbReference type="NCBI Taxonomy" id="2597270"/>
    <lineage>
        <taxon>Bacteria</taxon>
        <taxon>Bacillati</taxon>
        <taxon>Bacillota</taxon>
        <taxon>Bacilli</taxon>
        <taxon>Bacillales</taxon>
        <taxon>Bacillaceae</taxon>
        <taxon>Alkalicoccobacillus</taxon>
    </lineage>
</organism>
<dbReference type="Gene3D" id="3.30.70.270">
    <property type="match status" value="1"/>
</dbReference>
<dbReference type="SUPFAM" id="SSF141868">
    <property type="entry name" value="EAL domain-like"/>
    <property type="match status" value="1"/>
</dbReference>
<dbReference type="InterPro" id="IPR029787">
    <property type="entry name" value="Nucleotide_cyclase"/>
</dbReference>
<dbReference type="CDD" id="cd01948">
    <property type="entry name" value="EAL"/>
    <property type="match status" value="1"/>
</dbReference>
<dbReference type="PANTHER" id="PTHR33121">
    <property type="entry name" value="CYCLIC DI-GMP PHOSPHODIESTERASE PDEF"/>
    <property type="match status" value="1"/>
</dbReference>
<dbReference type="OrthoDB" id="980411at2"/>
<feature type="domain" description="EAL" evidence="1">
    <location>
        <begin position="296"/>
        <end position="546"/>
    </location>
</feature>
<reference evidence="3 4" key="1">
    <citation type="submission" date="2019-07" db="EMBL/GenBank/DDBJ databases">
        <authorList>
            <person name="Park Y.J."/>
            <person name="Jeong S.E."/>
            <person name="Jung H.S."/>
        </authorList>
    </citation>
    <scope>NUCLEOTIDE SEQUENCE [LARGE SCALE GENOMIC DNA]</scope>
    <source>
        <strain evidence="4">P16(2019)</strain>
    </source>
</reference>
<gene>
    <name evidence="3" type="ORF">FN960_05490</name>
</gene>
<comment type="caution">
    <text evidence="3">The sequence shown here is derived from an EMBL/GenBank/DDBJ whole genome shotgun (WGS) entry which is preliminary data.</text>
</comment>
<dbReference type="AlphaFoldDB" id="A0A554A0I3"/>
<sequence length="554" mass="63900">MTKQTNIQFMKLAAALRNAYDTVYLLKHVDGRFRYEYISAKSEGSEYLGEESVGKFMDEVLPMYVSQRVDSMFRKAIEDNEAVVYDEKINTNETERTVHVPIKLDNVEDVFLLVYSERIKRTNEGSFEIRTGLPSFNYFREFVQQKLEYQRKQDGNLALIYINIDKFNNIIDKIGHVRIESFLTDIANRLRLLLADRALLSRVTGDELIICTEDGQTVEKLSETLQSALENPFFVNRIEIPVTASIGISRMADAEETVDRLIMKAYRAMFEAKQHGGNQIKTFKESKSHQSGHLDKNMLQRELKKAIENQEFTIYYQPIIHLRTEVIHYEALIRWFSPKLGFISPDQFILVAEECGIIETIDEWVINRVCKQIGGLLHNHLRVSVNLSTKTLESKRLESVLLNATKRHEVDPQHIELEITEHSILKNEVATVENLKRLRKAGFRIAIDDFGVSHASFNYLRMLPVDKIKIDKVFIQNVTTGSKDYHIVTSLISLAQKLGILVTAEGVETEEQVELLKKINCDEVQGFYFSKPVPFDMINNIYDPIKTKLLALQH</sequence>
<dbReference type="SUPFAM" id="SSF55073">
    <property type="entry name" value="Nucleotide cyclase"/>
    <property type="match status" value="1"/>
</dbReference>
<name>A0A554A0I3_9BACI</name>
<dbReference type="InterPro" id="IPR043128">
    <property type="entry name" value="Rev_trsase/Diguanyl_cyclase"/>
</dbReference>
<dbReference type="SMART" id="SM00267">
    <property type="entry name" value="GGDEF"/>
    <property type="match status" value="1"/>
</dbReference>
<dbReference type="CDD" id="cd01949">
    <property type="entry name" value="GGDEF"/>
    <property type="match status" value="1"/>
</dbReference>
<dbReference type="RefSeq" id="WP_143847695.1">
    <property type="nucleotide sequence ID" value="NZ_VLXZ01000003.1"/>
</dbReference>
<dbReference type="EMBL" id="VLXZ01000003">
    <property type="protein sequence ID" value="TSB47195.1"/>
    <property type="molecule type" value="Genomic_DNA"/>
</dbReference>
<dbReference type="SMART" id="SM00052">
    <property type="entry name" value="EAL"/>
    <property type="match status" value="1"/>
</dbReference>
<proteinExistence type="predicted"/>
<dbReference type="GO" id="GO:0071111">
    <property type="term" value="F:cyclic-guanylate-specific phosphodiesterase activity"/>
    <property type="evidence" value="ECO:0007669"/>
    <property type="project" value="InterPro"/>
</dbReference>
<evidence type="ECO:0000259" key="1">
    <source>
        <dbReference type="PROSITE" id="PS50883"/>
    </source>
</evidence>
<dbReference type="InterPro" id="IPR035919">
    <property type="entry name" value="EAL_sf"/>
</dbReference>
<evidence type="ECO:0000313" key="3">
    <source>
        <dbReference type="EMBL" id="TSB47195.1"/>
    </source>
</evidence>
<dbReference type="InterPro" id="IPR050706">
    <property type="entry name" value="Cyclic-di-GMP_PDE-like"/>
</dbReference>
<dbReference type="Gene3D" id="3.20.20.450">
    <property type="entry name" value="EAL domain"/>
    <property type="match status" value="1"/>
</dbReference>
<dbReference type="PROSITE" id="PS50883">
    <property type="entry name" value="EAL"/>
    <property type="match status" value="1"/>
</dbReference>
<dbReference type="Pfam" id="PF00990">
    <property type="entry name" value="GGDEF"/>
    <property type="match status" value="1"/>
</dbReference>